<dbReference type="GO" id="GO:0008965">
    <property type="term" value="F:phosphoenolpyruvate-protein phosphotransferase activity"/>
    <property type="evidence" value="ECO:0007669"/>
    <property type="project" value="UniProtKB-EC"/>
</dbReference>
<feature type="binding site" evidence="19">
    <location>
        <position position="309"/>
    </location>
    <ligand>
        <name>phosphoenolpyruvate</name>
        <dbReference type="ChEBI" id="CHEBI:58702"/>
    </ligand>
</feature>
<dbReference type="GO" id="GO:0016301">
    <property type="term" value="F:kinase activity"/>
    <property type="evidence" value="ECO:0007669"/>
    <property type="project" value="UniProtKB-KW"/>
</dbReference>
<comment type="caution">
    <text evidence="24">The sequence shown here is derived from an EMBL/GenBank/DDBJ whole genome shotgun (WGS) entry which is preliminary data.</text>
</comment>
<evidence type="ECO:0000256" key="11">
    <source>
        <dbReference type="ARBA" id="ARBA00022679"/>
    </source>
</evidence>
<dbReference type="OrthoDB" id="9765468at2"/>
<dbReference type="InterPro" id="IPR036618">
    <property type="entry name" value="PtsI_HPr-bd_sf"/>
</dbReference>
<feature type="domain" description="PEP-utilising enzyme C-terminal" evidence="22">
    <location>
        <begin position="267"/>
        <end position="550"/>
    </location>
</feature>
<dbReference type="InterPro" id="IPR000121">
    <property type="entry name" value="PEP_util_C"/>
</dbReference>
<evidence type="ECO:0000256" key="1">
    <source>
        <dbReference type="ARBA" id="ARBA00000683"/>
    </source>
</evidence>
<dbReference type="AlphaFoldDB" id="A0A317T6R5"/>
<evidence type="ECO:0000259" key="23">
    <source>
        <dbReference type="Pfam" id="PF05524"/>
    </source>
</evidence>
<dbReference type="InterPro" id="IPR008731">
    <property type="entry name" value="PTS_EIN"/>
</dbReference>
<dbReference type="Pfam" id="PF05524">
    <property type="entry name" value="PEP-utilisers_N"/>
    <property type="match status" value="1"/>
</dbReference>
<feature type="binding site" evidence="20">
    <location>
        <position position="441"/>
    </location>
    <ligand>
        <name>Mg(2+)</name>
        <dbReference type="ChEBI" id="CHEBI:18420"/>
    </ligand>
</feature>
<dbReference type="GO" id="GO:0009401">
    <property type="term" value="P:phosphoenolpyruvate-dependent sugar phosphotransferase system"/>
    <property type="evidence" value="ECO:0007669"/>
    <property type="project" value="UniProtKB-KW"/>
</dbReference>
<evidence type="ECO:0000256" key="3">
    <source>
        <dbReference type="ARBA" id="ARBA00002728"/>
    </source>
</evidence>
<evidence type="ECO:0000256" key="19">
    <source>
        <dbReference type="PIRSR" id="PIRSR000732-2"/>
    </source>
</evidence>
<dbReference type="PROSITE" id="PS00742">
    <property type="entry name" value="PEP_ENZYMES_2"/>
    <property type="match status" value="1"/>
</dbReference>
<evidence type="ECO:0000256" key="17">
    <source>
        <dbReference type="PIRNR" id="PIRNR000732"/>
    </source>
</evidence>
<comment type="similarity">
    <text evidence="5 17">Belongs to the PEP-utilizing enzyme family.</text>
</comment>
<feature type="active site" description="Proton donor" evidence="18">
    <location>
        <position position="512"/>
    </location>
</feature>
<dbReference type="PANTHER" id="PTHR46244">
    <property type="entry name" value="PHOSPHOENOLPYRUVATE-PROTEIN PHOSPHOTRANSFERASE"/>
    <property type="match status" value="1"/>
</dbReference>
<keyword evidence="9 17" id="KW-0963">Cytoplasm</keyword>
<comment type="catalytic activity">
    <reaction evidence="1 17">
        <text>L-histidyl-[protein] + phosphoenolpyruvate = N(pros)-phospho-L-histidyl-[protein] + pyruvate</text>
        <dbReference type="Rhea" id="RHEA:23880"/>
        <dbReference type="Rhea" id="RHEA-COMP:9745"/>
        <dbReference type="Rhea" id="RHEA-COMP:9746"/>
        <dbReference type="ChEBI" id="CHEBI:15361"/>
        <dbReference type="ChEBI" id="CHEBI:29979"/>
        <dbReference type="ChEBI" id="CHEBI:58702"/>
        <dbReference type="ChEBI" id="CHEBI:64837"/>
        <dbReference type="EC" id="2.7.3.9"/>
    </reaction>
</comment>
<evidence type="ECO:0000256" key="6">
    <source>
        <dbReference type="ARBA" id="ARBA00012232"/>
    </source>
</evidence>
<dbReference type="GO" id="GO:0046872">
    <property type="term" value="F:metal ion binding"/>
    <property type="evidence" value="ECO:0007669"/>
    <property type="project" value="UniProtKB-KW"/>
</dbReference>
<dbReference type="InterPro" id="IPR040442">
    <property type="entry name" value="Pyrv_kinase-like_dom_sf"/>
</dbReference>
<dbReference type="Proteomes" id="UP000246278">
    <property type="component" value="Unassembled WGS sequence"/>
</dbReference>
<evidence type="ECO:0000256" key="2">
    <source>
        <dbReference type="ARBA" id="ARBA00001946"/>
    </source>
</evidence>
<evidence type="ECO:0000256" key="5">
    <source>
        <dbReference type="ARBA" id="ARBA00007837"/>
    </source>
</evidence>
<keyword evidence="25" id="KW-1185">Reference proteome</keyword>
<accession>A0A317T6R5</accession>
<dbReference type="PIRSF" id="PIRSF000732">
    <property type="entry name" value="PTS_enzyme_I"/>
    <property type="match status" value="1"/>
</dbReference>
<dbReference type="InterPro" id="IPR050499">
    <property type="entry name" value="PEP-utilizing_PTS_enzyme"/>
</dbReference>
<evidence type="ECO:0000256" key="15">
    <source>
        <dbReference type="ARBA" id="ARBA00022842"/>
    </source>
</evidence>
<dbReference type="InterPro" id="IPR024692">
    <property type="entry name" value="PTS_EI"/>
</dbReference>
<dbReference type="EC" id="2.7.3.9" evidence="6 17"/>
<evidence type="ECO:0000313" key="25">
    <source>
        <dbReference type="Proteomes" id="UP000246278"/>
    </source>
</evidence>
<keyword evidence="10 17" id="KW-0762">Sugar transport</keyword>
<evidence type="ECO:0000256" key="16">
    <source>
        <dbReference type="ARBA" id="ARBA00033235"/>
    </source>
</evidence>
<dbReference type="Gene3D" id="3.20.20.60">
    <property type="entry name" value="Phosphoenolpyruvate-binding domains"/>
    <property type="match status" value="1"/>
</dbReference>
<dbReference type="PANTHER" id="PTHR46244:SF3">
    <property type="entry name" value="PHOSPHOENOLPYRUVATE-PROTEIN PHOSPHOTRANSFERASE"/>
    <property type="match status" value="1"/>
</dbReference>
<evidence type="ECO:0000313" key="24">
    <source>
        <dbReference type="EMBL" id="PWW82363.1"/>
    </source>
</evidence>
<keyword evidence="12 17" id="KW-0598">Phosphotransferase system</keyword>
<organism evidence="24 25">
    <name type="scientific">Prosthecochloris marina</name>
    <dbReference type="NCBI Taxonomy" id="2017681"/>
    <lineage>
        <taxon>Bacteria</taxon>
        <taxon>Pseudomonadati</taxon>
        <taxon>Chlorobiota</taxon>
        <taxon>Chlorobiia</taxon>
        <taxon>Chlorobiales</taxon>
        <taxon>Chlorobiaceae</taxon>
        <taxon>Prosthecochloris</taxon>
    </lineage>
</organism>
<dbReference type="InterPro" id="IPR008279">
    <property type="entry name" value="PEP-util_enz_mobile_dom"/>
</dbReference>
<evidence type="ECO:0000256" key="20">
    <source>
        <dbReference type="PIRSR" id="PIRSR000732-3"/>
    </source>
</evidence>
<evidence type="ECO:0000256" key="4">
    <source>
        <dbReference type="ARBA" id="ARBA00004496"/>
    </source>
</evidence>
<dbReference type="PRINTS" id="PR01736">
    <property type="entry name" value="PHPHTRNFRASE"/>
</dbReference>
<feature type="binding site" evidence="19">
    <location>
        <begin position="464"/>
        <end position="465"/>
    </location>
    <ligand>
        <name>phosphoenolpyruvate</name>
        <dbReference type="ChEBI" id="CHEBI:58702"/>
    </ligand>
</feature>
<keyword evidence="11 17" id="KW-0808">Transferase</keyword>
<dbReference type="Pfam" id="PF02896">
    <property type="entry name" value="PEP-utilizers_C"/>
    <property type="match status" value="1"/>
</dbReference>
<evidence type="ECO:0000256" key="7">
    <source>
        <dbReference type="ARBA" id="ARBA00016544"/>
    </source>
</evidence>
<feature type="domain" description="Phosphotransferase system enzyme I N-terminal" evidence="23">
    <location>
        <begin position="18"/>
        <end position="141"/>
    </location>
</feature>
<feature type="active site" description="Tele-phosphohistidine intermediate" evidence="18">
    <location>
        <position position="202"/>
    </location>
</feature>
<evidence type="ECO:0000259" key="21">
    <source>
        <dbReference type="Pfam" id="PF00391"/>
    </source>
</evidence>
<protein>
    <recommendedName>
        <fullName evidence="7 17">Phosphoenolpyruvate-protein phosphotransferase</fullName>
        <ecNumber evidence="6 17">2.7.3.9</ecNumber>
    </recommendedName>
    <alternativeName>
        <fullName evidence="16 17">Phosphotransferase system, enzyme I</fullName>
    </alternativeName>
</protein>
<evidence type="ECO:0000256" key="13">
    <source>
        <dbReference type="ARBA" id="ARBA00022723"/>
    </source>
</evidence>
<sequence>MNDQQHLPDNQSQEHVFHGIGASKGIAIGPAYLFVHKEIENSYDKLEPEKLEHEIEKFLEALQRSEKELEKIERVTTQKLGQAYSDLFRAQIMLLHDQVLIESIIRRIRDEKKPAQLVIDEEFDNYLEHFKKSSELLFQERAQDLVDIKNRIIRNLHNQKLQSKIPEGMIIVSTCLSPADIILFSRNNVKGFVTETGGITSHISLICKSLNIPIIVGLSNFTQKISMGTPLVINGGDGTAIAYPDEGTVRNYMDKMTEESKIEAVASKLANAPAVTKCGIRLHFYSNIDVKEEIPSIRSAGAEGVGLFRSENLFIDNTKPPRETEQTEYYREMAEALNPEPLVIRLFDIGGDKLIYSPISEPNPNLGWRGIRILIDVPEILDAQLRAILKANGSENIQILLPMISSLDEIMAIRDTLEKHVTELDKSEIRFTKPELGAMIEIPAAVEIIDEITKAVDFISIGTNDLTQYTLAVDRNNEIVQDLFDKFHPAILRQLHRIITTACSNNCRVSLCGDMGSDPLALPFLVGCGLKEFSVVSADIPQLKALARRFTVDETRELVKDCLSLPTASKIKDRLKKFQANLTVTQAEETGDK</sequence>
<feature type="binding site" evidence="20">
    <location>
        <position position="465"/>
    </location>
    <ligand>
        <name>Mg(2+)</name>
        <dbReference type="ChEBI" id="CHEBI:18420"/>
    </ligand>
</feature>
<keyword evidence="14 17" id="KW-0418">Kinase</keyword>
<dbReference type="InterPro" id="IPR036637">
    <property type="entry name" value="Phosphohistidine_dom_sf"/>
</dbReference>
<keyword evidence="8 17" id="KW-0813">Transport</keyword>
<dbReference type="GO" id="GO:0005737">
    <property type="term" value="C:cytoplasm"/>
    <property type="evidence" value="ECO:0007669"/>
    <property type="project" value="UniProtKB-SubCell"/>
</dbReference>
<keyword evidence="13 17" id="KW-0479">Metal-binding</keyword>
<dbReference type="InterPro" id="IPR006318">
    <property type="entry name" value="PTS_EI-like"/>
</dbReference>
<keyword evidence="24" id="KW-0670">Pyruvate</keyword>
<dbReference type="RefSeq" id="WP_110022836.1">
    <property type="nucleotide sequence ID" value="NZ_PDNZ01000003.1"/>
</dbReference>
<feature type="domain" description="PEP-utilising enzyme mobile" evidence="21">
    <location>
        <begin position="165"/>
        <end position="238"/>
    </location>
</feature>
<feature type="binding site" evidence="19">
    <location>
        <position position="345"/>
    </location>
    <ligand>
        <name>phosphoenolpyruvate</name>
        <dbReference type="ChEBI" id="CHEBI:58702"/>
    </ligand>
</feature>
<gene>
    <name evidence="24" type="primary">ptsP</name>
    <name evidence="24" type="ORF">CR164_04990</name>
</gene>
<evidence type="ECO:0000256" key="9">
    <source>
        <dbReference type="ARBA" id="ARBA00022490"/>
    </source>
</evidence>
<evidence type="ECO:0000259" key="22">
    <source>
        <dbReference type="Pfam" id="PF02896"/>
    </source>
</evidence>
<dbReference type="SUPFAM" id="SSF51621">
    <property type="entry name" value="Phosphoenolpyruvate/pyruvate domain"/>
    <property type="match status" value="1"/>
</dbReference>
<name>A0A317T6R5_9CHLB</name>
<evidence type="ECO:0000256" key="12">
    <source>
        <dbReference type="ARBA" id="ARBA00022683"/>
    </source>
</evidence>
<comment type="function">
    <text evidence="3 17">General (non sugar-specific) component of the phosphoenolpyruvate-dependent sugar phosphotransferase system (sugar PTS). This major carbohydrate active-transport system catalyzes the phosphorylation of incoming sugar substrates concomitantly with their translocation across the cell membrane. Enzyme I transfers the phosphoryl group from phosphoenolpyruvate (PEP) to the phosphoryl carrier protein (HPr).</text>
</comment>
<evidence type="ECO:0000256" key="18">
    <source>
        <dbReference type="PIRSR" id="PIRSR000732-1"/>
    </source>
</evidence>
<comment type="cofactor">
    <cofactor evidence="2 17 20">
        <name>Mg(2+)</name>
        <dbReference type="ChEBI" id="CHEBI:18420"/>
    </cofactor>
</comment>
<proteinExistence type="inferred from homology"/>
<feature type="binding site" evidence="19">
    <location>
        <position position="475"/>
    </location>
    <ligand>
        <name>phosphoenolpyruvate</name>
        <dbReference type="ChEBI" id="CHEBI:58702"/>
    </ligand>
</feature>
<dbReference type="Gene3D" id="1.10.274.10">
    <property type="entry name" value="PtsI, HPr-binding domain"/>
    <property type="match status" value="1"/>
</dbReference>
<dbReference type="EMBL" id="PDNZ01000003">
    <property type="protein sequence ID" value="PWW82363.1"/>
    <property type="molecule type" value="Genomic_DNA"/>
</dbReference>
<dbReference type="SUPFAM" id="SSF47831">
    <property type="entry name" value="Enzyme I of the PEP:sugar phosphotransferase system HPr-binding (sub)domain"/>
    <property type="match status" value="1"/>
</dbReference>
<dbReference type="Pfam" id="PF00391">
    <property type="entry name" value="PEP-utilizers"/>
    <property type="match status" value="1"/>
</dbReference>
<reference evidence="25" key="1">
    <citation type="submission" date="2017-10" db="EMBL/GenBank/DDBJ databases">
        <authorList>
            <person name="Gaisin V.A."/>
            <person name="Rysina M.S."/>
            <person name="Grouzdev D.S."/>
        </authorList>
    </citation>
    <scope>NUCLEOTIDE SEQUENCE [LARGE SCALE GENOMIC DNA]</scope>
    <source>
        <strain evidence="25">V1</strain>
    </source>
</reference>
<dbReference type="InterPro" id="IPR015813">
    <property type="entry name" value="Pyrv/PenolPyrv_kinase-like_dom"/>
</dbReference>
<comment type="subcellular location">
    <subcellularLocation>
        <location evidence="4 17">Cytoplasm</location>
    </subcellularLocation>
</comment>
<dbReference type="Gene3D" id="3.50.30.10">
    <property type="entry name" value="Phosphohistidine domain"/>
    <property type="match status" value="1"/>
</dbReference>
<evidence type="ECO:0000256" key="10">
    <source>
        <dbReference type="ARBA" id="ARBA00022597"/>
    </source>
</evidence>
<evidence type="ECO:0000256" key="8">
    <source>
        <dbReference type="ARBA" id="ARBA00022448"/>
    </source>
</evidence>
<dbReference type="SUPFAM" id="SSF52009">
    <property type="entry name" value="Phosphohistidine domain"/>
    <property type="match status" value="1"/>
</dbReference>
<dbReference type="InterPro" id="IPR023151">
    <property type="entry name" value="PEP_util_CS"/>
</dbReference>
<keyword evidence="15 17" id="KW-0460">Magnesium</keyword>
<dbReference type="NCBIfam" id="TIGR01417">
    <property type="entry name" value="PTS_I_fam"/>
    <property type="match status" value="1"/>
</dbReference>
<evidence type="ECO:0000256" key="14">
    <source>
        <dbReference type="ARBA" id="ARBA00022777"/>
    </source>
</evidence>